<protein>
    <recommendedName>
        <fullName evidence="7">Reverse transcriptase Ty1/copia-type domain-containing protein</fullName>
    </recommendedName>
</protein>
<reference evidence="5" key="1">
    <citation type="submission" date="2022-12" db="EMBL/GenBank/DDBJ databases">
        <title>Draft genome assemblies for two species of Escallonia (Escalloniales).</title>
        <authorList>
            <person name="Chanderbali A."/>
            <person name="Dervinis C."/>
            <person name="Anghel I."/>
            <person name="Soltis D."/>
            <person name="Soltis P."/>
            <person name="Zapata F."/>
        </authorList>
    </citation>
    <scope>NUCLEOTIDE SEQUENCE</scope>
    <source>
        <strain evidence="5">UCBG64.0493</strain>
        <tissue evidence="5">Leaf</tissue>
    </source>
</reference>
<organism evidence="5 6">
    <name type="scientific">Escallonia herrerae</name>
    <dbReference type="NCBI Taxonomy" id="1293975"/>
    <lineage>
        <taxon>Eukaryota</taxon>
        <taxon>Viridiplantae</taxon>
        <taxon>Streptophyta</taxon>
        <taxon>Embryophyta</taxon>
        <taxon>Tracheophyta</taxon>
        <taxon>Spermatophyta</taxon>
        <taxon>Magnoliopsida</taxon>
        <taxon>eudicotyledons</taxon>
        <taxon>Gunneridae</taxon>
        <taxon>Pentapetalae</taxon>
        <taxon>asterids</taxon>
        <taxon>campanulids</taxon>
        <taxon>Escalloniales</taxon>
        <taxon>Escalloniaceae</taxon>
        <taxon>Escallonia</taxon>
    </lineage>
</organism>
<evidence type="ECO:0000313" key="5">
    <source>
        <dbReference type="EMBL" id="KAK3027211.1"/>
    </source>
</evidence>
<evidence type="ECO:0000259" key="4">
    <source>
        <dbReference type="Pfam" id="PF25597"/>
    </source>
</evidence>
<feature type="region of interest" description="Disordered" evidence="1">
    <location>
        <begin position="247"/>
        <end position="281"/>
    </location>
</feature>
<dbReference type="AlphaFoldDB" id="A0AA89BC20"/>
<dbReference type="Proteomes" id="UP001188597">
    <property type="component" value="Unassembled WGS sequence"/>
</dbReference>
<gene>
    <name evidence="5" type="ORF">RJ639_040800</name>
</gene>
<evidence type="ECO:0000259" key="3">
    <source>
        <dbReference type="Pfam" id="PF14244"/>
    </source>
</evidence>
<comment type="caution">
    <text evidence="5">The sequence shown here is derived from an EMBL/GenBank/DDBJ whole genome shotgun (WGS) entry which is preliminary data.</text>
</comment>
<sequence length="406" mass="45601">MAHGGDHLSQLSFQLTSHKLTGKNYLEWAQSVKLAIDGRGKLGHLTGDVRQPAAGDPSLSVWDGSLSTIAGTGSIVLSPSITLHNEMVSGRMIGSARASGGLNSLKMELTLENMFKGENKDEDSEFFDSQPTVSPENITMANGPNFLINTELSGLNNENLGTKELLVYSRRKQIQRNETDASQYCQDSVPQTIQNSIEATGYKLYNPDDKKMKVRRDMTFDEKSSWGWTDRDKEQYVFYRINTDRKEIEEEPIEPMTPSSPASPTLSSPTSSASSIDSPVKIGPQGNRFLEEIYEVYIEQPKGYVVQGHEDKVLRSKKALYGLKQAPKAWNSNNVKMFDDFEKEMAKEFEMTDISLMSYYLGIEVKQRDDGIFISQEAYAKEVLKRFNMEKCNPISIPIKVEKKLS</sequence>
<proteinExistence type="predicted"/>
<evidence type="ECO:0000256" key="1">
    <source>
        <dbReference type="SAM" id="MobiDB-lite"/>
    </source>
</evidence>
<feature type="domain" description="Retroviral polymerase SH3-like" evidence="4">
    <location>
        <begin position="200"/>
        <end position="232"/>
    </location>
</feature>
<evidence type="ECO:0000259" key="2">
    <source>
        <dbReference type="Pfam" id="PF07727"/>
    </source>
</evidence>
<dbReference type="Pfam" id="PF25597">
    <property type="entry name" value="SH3_retrovirus"/>
    <property type="match status" value="1"/>
</dbReference>
<dbReference type="Pfam" id="PF14244">
    <property type="entry name" value="Retrotran_gag_3"/>
    <property type="match status" value="1"/>
</dbReference>
<dbReference type="InterPro" id="IPR029472">
    <property type="entry name" value="Copia-like_N"/>
</dbReference>
<dbReference type="InterPro" id="IPR057670">
    <property type="entry name" value="SH3_retrovirus"/>
</dbReference>
<dbReference type="InterPro" id="IPR013103">
    <property type="entry name" value="RVT_2"/>
</dbReference>
<feature type="domain" description="Reverse transcriptase Ty1/copia-type" evidence="2">
    <location>
        <begin position="332"/>
        <end position="399"/>
    </location>
</feature>
<feature type="domain" description="Retrotransposon Copia-like N-terminal" evidence="3">
    <location>
        <begin position="10"/>
        <end position="53"/>
    </location>
</feature>
<keyword evidence="6" id="KW-1185">Reference proteome</keyword>
<dbReference type="Pfam" id="PF07727">
    <property type="entry name" value="RVT_2"/>
    <property type="match status" value="1"/>
</dbReference>
<evidence type="ECO:0008006" key="7">
    <source>
        <dbReference type="Google" id="ProtNLM"/>
    </source>
</evidence>
<name>A0AA89BC20_9ASTE</name>
<dbReference type="EMBL" id="JAVXUP010000470">
    <property type="protein sequence ID" value="KAK3027211.1"/>
    <property type="molecule type" value="Genomic_DNA"/>
</dbReference>
<feature type="compositionally biased region" description="Low complexity" evidence="1">
    <location>
        <begin position="254"/>
        <end position="279"/>
    </location>
</feature>
<evidence type="ECO:0000313" key="6">
    <source>
        <dbReference type="Proteomes" id="UP001188597"/>
    </source>
</evidence>
<accession>A0AA89BC20</accession>